<feature type="domain" description="GRF-type" evidence="6">
    <location>
        <begin position="39"/>
        <end position="80"/>
    </location>
</feature>
<protein>
    <recommendedName>
        <fullName evidence="6">GRF-type domain-containing protein</fullName>
    </recommendedName>
</protein>
<dbReference type="PANTHER" id="PTHR33248">
    <property type="entry name" value="ZINC ION-BINDING PROTEIN"/>
    <property type="match status" value="1"/>
</dbReference>
<keyword evidence="3" id="KW-0862">Zinc</keyword>
<dbReference type="InterPro" id="IPR010666">
    <property type="entry name" value="Znf_GRF"/>
</dbReference>
<dbReference type="EMBL" id="CM029041">
    <property type="protein sequence ID" value="KAG2629090.1"/>
    <property type="molecule type" value="Genomic_DNA"/>
</dbReference>
<evidence type="ECO:0000313" key="7">
    <source>
        <dbReference type="EMBL" id="KAG2629090.1"/>
    </source>
</evidence>
<name>A0A8T0V1T4_PANVG</name>
<dbReference type="GO" id="GO:0008270">
    <property type="term" value="F:zinc ion binding"/>
    <property type="evidence" value="ECO:0007669"/>
    <property type="project" value="UniProtKB-KW"/>
</dbReference>
<keyword evidence="1" id="KW-0479">Metal-binding</keyword>
<gene>
    <name evidence="7" type="ORF">PVAP13_3KG400702</name>
</gene>
<evidence type="ECO:0000256" key="4">
    <source>
        <dbReference type="PROSITE-ProRule" id="PRU01343"/>
    </source>
</evidence>
<reference evidence="7" key="1">
    <citation type="submission" date="2020-05" db="EMBL/GenBank/DDBJ databases">
        <title>WGS assembly of Panicum virgatum.</title>
        <authorList>
            <person name="Lovell J.T."/>
            <person name="Jenkins J."/>
            <person name="Shu S."/>
            <person name="Juenger T.E."/>
            <person name="Schmutz J."/>
        </authorList>
    </citation>
    <scope>NUCLEOTIDE SEQUENCE</scope>
    <source>
        <strain evidence="7">AP13</strain>
    </source>
</reference>
<feature type="compositionally biased region" description="Low complexity" evidence="5">
    <location>
        <begin position="1"/>
        <end position="17"/>
    </location>
</feature>
<evidence type="ECO:0000256" key="1">
    <source>
        <dbReference type="ARBA" id="ARBA00022723"/>
    </source>
</evidence>
<dbReference type="Proteomes" id="UP000823388">
    <property type="component" value="Chromosome 3K"/>
</dbReference>
<sequence>SLSVSSSPGRGSRNGNGVRRHSPIPYRRGPFDYEPTVFCHCGTRAALWISWSDDNPGRRYFKCYNAQSGGCDFMGWYEGPVDVFVHGLLIDLCDTVWALKRE</sequence>
<evidence type="ECO:0000256" key="3">
    <source>
        <dbReference type="ARBA" id="ARBA00022833"/>
    </source>
</evidence>
<evidence type="ECO:0000256" key="5">
    <source>
        <dbReference type="SAM" id="MobiDB-lite"/>
    </source>
</evidence>
<proteinExistence type="predicted"/>
<comment type="caution">
    <text evidence="7">The sequence shown here is derived from an EMBL/GenBank/DDBJ whole genome shotgun (WGS) entry which is preliminary data.</text>
</comment>
<feature type="non-terminal residue" evidence="7">
    <location>
        <position position="1"/>
    </location>
</feature>
<accession>A0A8T0V1T4</accession>
<keyword evidence="2 4" id="KW-0863">Zinc-finger</keyword>
<feature type="region of interest" description="Disordered" evidence="5">
    <location>
        <begin position="1"/>
        <end position="26"/>
    </location>
</feature>
<dbReference type="Pfam" id="PF06839">
    <property type="entry name" value="Zn_ribbon_GRF"/>
    <property type="match status" value="1"/>
</dbReference>
<dbReference type="AlphaFoldDB" id="A0A8T0V1T4"/>
<keyword evidence="8" id="KW-1185">Reference proteome</keyword>
<organism evidence="7 8">
    <name type="scientific">Panicum virgatum</name>
    <name type="common">Blackwell switchgrass</name>
    <dbReference type="NCBI Taxonomy" id="38727"/>
    <lineage>
        <taxon>Eukaryota</taxon>
        <taxon>Viridiplantae</taxon>
        <taxon>Streptophyta</taxon>
        <taxon>Embryophyta</taxon>
        <taxon>Tracheophyta</taxon>
        <taxon>Spermatophyta</taxon>
        <taxon>Magnoliopsida</taxon>
        <taxon>Liliopsida</taxon>
        <taxon>Poales</taxon>
        <taxon>Poaceae</taxon>
        <taxon>PACMAD clade</taxon>
        <taxon>Panicoideae</taxon>
        <taxon>Panicodae</taxon>
        <taxon>Paniceae</taxon>
        <taxon>Panicinae</taxon>
        <taxon>Panicum</taxon>
        <taxon>Panicum sect. Hiantes</taxon>
    </lineage>
</organism>
<dbReference type="PROSITE" id="PS51999">
    <property type="entry name" value="ZF_GRF"/>
    <property type="match status" value="1"/>
</dbReference>
<evidence type="ECO:0000256" key="2">
    <source>
        <dbReference type="ARBA" id="ARBA00022771"/>
    </source>
</evidence>
<feature type="non-terminal residue" evidence="7">
    <location>
        <position position="102"/>
    </location>
</feature>
<evidence type="ECO:0000313" key="8">
    <source>
        <dbReference type="Proteomes" id="UP000823388"/>
    </source>
</evidence>
<evidence type="ECO:0000259" key="6">
    <source>
        <dbReference type="PROSITE" id="PS51999"/>
    </source>
</evidence>